<reference evidence="2" key="2">
    <citation type="journal article" date="2015" name="Data Brief">
        <title>Shoot transcriptome of the giant reed, Arundo donax.</title>
        <authorList>
            <person name="Barrero R.A."/>
            <person name="Guerrero F.D."/>
            <person name="Moolhuijzen P."/>
            <person name="Goolsby J.A."/>
            <person name="Tidwell J."/>
            <person name="Bellgard S.E."/>
            <person name="Bellgard M.I."/>
        </authorList>
    </citation>
    <scope>NUCLEOTIDE SEQUENCE</scope>
    <source>
        <tissue evidence="2">Shoot tissue taken approximately 20 cm above the soil surface</tissue>
    </source>
</reference>
<dbReference type="EMBL" id="GBRH01234857">
    <property type="protein sequence ID" value="JAD63038.1"/>
    <property type="molecule type" value="Transcribed_RNA"/>
</dbReference>
<reference evidence="2" key="1">
    <citation type="submission" date="2014-09" db="EMBL/GenBank/DDBJ databases">
        <authorList>
            <person name="Magalhaes I.L.F."/>
            <person name="Oliveira U."/>
            <person name="Santos F.R."/>
            <person name="Vidigal T.H.D.A."/>
            <person name="Brescovit A.D."/>
            <person name="Santos A.J."/>
        </authorList>
    </citation>
    <scope>NUCLEOTIDE SEQUENCE</scope>
    <source>
        <tissue evidence="2">Shoot tissue taken approximately 20 cm above the soil surface</tissue>
    </source>
</reference>
<protein>
    <submittedName>
        <fullName evidence="2">Uncharacterized protein</fullName>
    </submittedName>
</protein>
<organism evidence="2">
    <name type="scientific">Arundo donax</name>
    <name type="common">Giant reed</name>
    <name type="synonym">Donax arundinaceus</name>
    <dbReference type="NCBI Taxonomy" id="35708"/>
    <lineage>
        <taxon>Eukaryota</taxon>
        <taxon>Viridiplantae</taxon>
        <taxon>Streptophyta</taxon>
        <taxon>Embryophyta</taxon>
        <taxon>Tracheophyta</taxon>
        <taxon>Spermatophyta</taxon>
        <taxon>Magnoliopsida</taxon>
        <taxon>Liliopsida</taxon>
        <taxon>Poales</taxon>
        <taxon>Poaceae</taxon>
        <taxon>PACMAD clade</taxon>
        <taxon>Arundinoideae</taxon>
        <taxon>Arundineae</taxon>
        <taxon>Arundo</taxon>
    </lineage>
</organism>
<evidence type="ECO:0000313" key="2">
    <source>
        <dbReference type="EMBL" id="JAD63038.1"/>
    </source>
</evidence>
<feature type="region of interest" description="Disordered" evidence="1">
    <location>
        <begin position="1"/>
        <end position="27"/>
    </location>
</feature>
<sequence>MQYSIETEQQYTHGCSTGVSQPGMGCEPTSTGRIIWAHRIEIRGR</sequence>
<proteinExistence type="predicted"/>
<accession>A0A0A9BLK0</accession>
<name>A0A0A9BLK0_ARUDO</name>
<feature type="compositionally biased region" description="Polar residues" evidence="1">
    <location>
        <begin position="1"/>
        <end position="20"/>
    </location>
</feature>
<evidence type="ECO:0000256" key="1">
    <source>
        <dbReference type="SAM" id="MobiDB-lite"/>
    </source>
</evidence>
<dbReference type="AlphaFoldDB" id="A0A0A9BLK0"/>